<feature type="transmembrane region" description="Helical" evidence="6">
    <location>
        <begin position="271"/>
        <end position="294"/>
    </location>
</feature>
<feature type="transmembrane region" description="Helical" evidence="6">
    <location>
        <begin position="222"/>
        <end position="251"/>
    </location>
</feature>
<dbReference type="PANTHER" id="PTHR42770">
    <property type="entry name" value="AMINO ACID TRANSPORTER-RELATED"/>
    <property type="match status" value="1"/>
</dbReference>
<comment type="caution">
    <text evidence="7">The sequence shown here is derived from an EMBL/GenBank/DDBJ whole genome shotgun (WGS) entry which is preliminary data.</text>
</comment>
<evidence type="ECO:0000256" key="6">
    <source>
        <dbReference type="SAM" id="Phobius"/>
    </source>
</evidence>
<accession>A0ABS2IIN0</accession>
<feature type="transmembrane region" description="Helical" evidence="6">
    <location>
        <begin position="38"/>
        <end position="61"/>
    </location>
</feature>
<feature type="transmembrane region" description="Helical" evidence="6">
    <location>
        <begin position="343"/>
        <end position="364"/>
    </location>
</feature>
<keyword evidence="5 6" id="KW-0472">Membrane</keyword>
<reference evidence="7 8" key="1">
    <citation type="submission" date="2021-02" db="EMBL/GenBank/DDBJ databases">
        <authorList>
            <person name="Lee D.-H."/>
        </authorList>
    </citation>
    <scope>NUCLEOTIDE SEQUENCE [LARGE SCALE GENOMIC DNA]</scope>
    <source>
        <strain evidence="7 8">UL073</strain>
    </source>
</reference>
<dbReference type="Pfam" id="PF13520">
    <property type="entry name" value="AA_permease_2"/>
    <property type="match status" value="1"/>
</dbReference>
<feature type="transmembrane region" description="Helical" evidence="6">
    <location>
        <begin position="112"/>
        <end position="132"/>
    </location>
</feature>
<evidence type="ECO:0000256" key="1">
    <source>
        <dbReference type="ARBA" id="ARBA00004651"/>
    </source>
</evidence>
<evidence type="ECO:0000313" key="8">
    <source>
        <dbReference type="Proteomes" id="UP000717995"/>
    </source>
</evidence>
<dbReference type="PANTHER" id="PTHR42770:SF7">
    <property type="entry name" value="MEMBRANE PROTEIN"/>
    <property type="match status" value="1"/>
</dbReference>
<evidence type="ECO:0000256" key="2">
    <source>
        <dbReference type="ARBA" id="ARBA00022475"/>
    </source>
</evidence>
<keyword evidence="2" id="KW-1003">Cell membrane</keyword>
<dbReference type="EMBL" id="JAFEUP010000006">
    <property type="protein sequence ID" value="MBM7062921.1"/>
    <property type="molecule type" value="Genomic_DNA"/>
</dbReference>
<proteinExistence type="predicted"/>
<feature type="transmembrane region" description="Helical" evidence="6">
    <location>
        <begin position="178"/>
        <end position="201"/>
    </location>
</feature>
<evidence type="ECO:0000313" key="7">
    <source>
        <dbReference type="EMBL" id="MBM7062921.1"/>
    </source>
</evidence>
<name>A0ABS2IIN0_9GAMM</name>
<keyword evidence="3 6" id="KW-0812">Transmembrane</keyword>
<feature type="transmembrane region" description="Helical" evidence="6">
    <location>
        <begin position="144"/>
        <end position="166"/>
    </location>
</feature>
<comment type="subcellular location">
    <subcellularLocation>
        <location evidence="1">Cell membrane</location>
        <topology evidence="1">Multi-pass membrane protein</topology>
    </subcellularLocation>
</comment>
<dbReference type="PIRSF" id="PIRSF006060">
    <property type="entry name" value="AA_transporter"/>
    <property type="match status" value="1"/>
</dbReference>
<dbReference type="Gene3D" id="1.20.1740.10">
    <property type="entry name" value="Amino acid/polyamine transporter I"/>
    <property type="match status" value="1"/>
</dbReference>
<keyword evidence="4 6" id="KW-1133">Transmembrane helix</keyword>
<dbReference type="Proteomes" id="UP000717995">
    <property type="component" value="Unassembled WGS sequence"/>
</dbReference>
<feature type="transmembrane region" description="Helical" evidence="6">
    <location>
        <begin position="82"/>
        <end position="106"/>
    </location>
</feature>
<evidence type="ECO:0000256" key="5">
    <source>
        <dbReference type="ARBA" id="ARBA00023136"/>
    </source>
</evidence>
<feature type="transmembrane region" description="Helical" evidence="6">
    <location>
        <begin position="404"/>
        <end position="423"/>
    </location>
</feature>
<protein>
    <submittedName>
        <fullName evidence="7">Amino acid permease</fullName>
    </submittedName>
</protein>
<organism evidence="7 8">
    <name type="scientific">Zestomonas insulae</name>
    <dbReference type="NCBI Taxonomy" id="2809017"/>
    <lineage>
        <taxon>Bacteria</taxon>
        <taxon>Pseudomonadati</taxon>
        <taxon>Pseudomonadota</taxon>
        <taxon>Gammaproteobacteria</taxon>
        <taxon>Pseudomonadales</taxon>
        <taxon>Pseudomonadaceae</taxon>
        <taxon>Zestomonas</taxon>
    </lineage>
</organism>
<dbReference type="RefSeq" id="WP_205350097.1">
    <property type="nucleotide sequence ID" value="NZ_JAFEUP010000006.1"/>
</dbReference>
<gene>
    <name evidence="7" type="ORF">JQX08_19570</name>
</gene>
<sequence>MLKKSTLGWAQVAGLGVALVVAGQFSGWNYGLAAGGWLNMLVATLLMALLCGGLALCVAELSTAMPSAGGVFSYAQTAFGPFVGYLVGVACALALTIGTGAAATFICAYSESIFGLGGWPVKLALFAVIIGIHMRGVGEAMGLTLIAGLVAVVALLVFGAAMAPHVQLANLLVMPADAGAALSLGGVFACVPFAIWLFITVEQSGSAAEEASDPGRTMPRGILAAVATLVVTALVVLVCAPGAGGVALVGAAGDPLYAAMSSNNVYGESSWLAKVIGCGAIFGLIATFFSLVYAASRQLFAMARDGLFPQWLAKTGERGTPYPALLLIGAIGLPLSVVDPATVMLAVVLLLNVGYLFIFAAYLHIRRSQPDLARPFRLPGGQLIAGFGLLLTLAVIAACFQLDMLMLIGLGVTLVLCIANFLVRSQLSGRAAVLESPDHA</sequence>
<dbReference type="InterPro" id="IPR002293">
    <property type="entry name" value="AA/rel_permease1"/>
</dbReference>
<keyword evidence="8" id="KW-1185">Reference proteome</keyword>
<evidence type="ECO:0000256" key="3">
    <source>
        <dbReference type="ARBA" id="ARBA00022692"/>
    </source>
</evidence>
<dbReference type="InterPro" id="IPR050367">
    <property type="entry name" value="APC_superfamily"/>
</dbReference>
<feature type="transmembrane region" description="Helical" evidence="6">
    <location>
        <begin position="320"/>
        <end position="337"/>
    </location>
</feature>
<feature type="transmembrane region" description="Helical" evidence="6">
    <location>
        <begin position="376"/>
        <end position="398"/>
    </location>
</feature>
<evidence type="ECO:0000256" key="4">
    <source>
        <dbReference type="ARBA" id="ARBA00022989"/>
    </source>
</evidence>